<dbReference type="AlphaFoldDB" id="A0ABD3C6E4"/>
<dbReference type="EMBL" id="JAVIJP010000054">
    <property type="protein sequence ID" value="KAL3624347.1"/>
    <property type="molecule type" value="Genomic_DNA"/>
</dbReference>
<protein>
    <submittedName>
        <fullName evidence="2">Uncharacterized protein</fullName>
    </submittedName>
</protein>
<keyword evidence="1" id="KW-0175">Coiled coil</keyword>
<accession>A0ABD3C6E4</accession>
<reference evidence="3" key="1">
    <citation type="journal article" date="2024" name="IScience">
        <title>Strigolactones Initiate the Formation of Haustorium-like Structures in Castilleja.</title>
        <authorList>
            <person name="Buerger M."/>
            <person name="Peterson D."/>
            <person name="Chory J."/>
        </authorList>
    </citation>
    <scope>NUCLEOTIDE SEQUENCE [LARGE SCALE GENOMIC DNA]</scope>
</reference>
<feature type="coiled-coil region" evidence="1">
    <location>
        <begin position="66"/>
        <end position="93"/>
    </location>
</feature>
<comment type="caution">
    <text evidence="2">The sequence shown here is derived from an EMBL/GenBank/DDBJ whole genome shotgun (WGS) entry which is preliminary data.</text>
</comment>
<name>A0ABD3C6E4_9LAMI</name>
<proteinExistence type="predicted"/>
<keyword evidence="3" id="KW-1185">Reference proteome</keyword>
<evidence type="ECO:0000313" key="2">
    <source>
        <dbReference type="EMBL" id="KAL3624347.1"/>
    </source>
</evidence>
<evidence type="ECO:0000256" key="1">
    <source>
        <dbReference type="SAM" id="Coils"/>
    </source>
</evidence>
<sequence length="99" mass="11480">MASRKLARDLFLSKHLLRQQLLAVSPQVSGRLSRQPLWTSNRHLFLREFGVLNDFSNKIKGEVGSNQDIQKSIKEIKEKAEELKGAKEDLKVSHFHWEL</sequence>
<evidence type="ECO:0000313" key="3">
    <source>
        <dbReference type="Proteomes" id="UP001632038"/>
    </source>
</evidence>
<gene>
    <name evidence="2" type="ORF">CASFOL_033163</name>
</gene>
<organism evidence="2 3">
    <name type="scientific">Castilleja foliolosa</name>
    <dbReference type="NCBI Taxonomy" id="1961234"/>
    <lineage>
        <taxon>Eukaryota</taxon>
        <taxon>Viridiplantae</taxon>
        <taxon>Streptophyta</taxon>
        <taxon>Embryophyta</taxon>
        <taxon>Tracheophyta</taxon>
        <taxon>Spermatophyta</taxon>
        <taxon>Magnoliopsida</taxon>
        <taxon>eudicotyledons</taxon>
        <taxon>Gunneridae</taxon>
        <taxon>Pentapetalae</taxon>
        <taxon>asterids</taxon>
        <taxon>lamiids</taxon>
        <taxon>Lamiales</taxon>
        <taxon>Orobanchaceae</taxon>
        <taxon>Pedicularideae</taxon>
        <taxon>Castillejinae</taxon>
        <taxon>Castilleja</taxon>
    </lineage>
</organism>
<dbReference type="Proteomes" id="UP001632038">
    <property type="component" value="Unassembled WGS sequence"/>
</dbReference>